<feature type="domain" description="TonB-dependent receptor plug" evidence="19">
    <location>
        <begin position="73"/>
        <end position="175"/>
    </location>
</feature>
<evidence type="ECO:0000256" key="13">
    <source>
        <dbReference type="ARBA" id="ARBA00023237"/>
    </source>
</evidence>
<dbReference type="InterPro" id="IPR037066">
    <property type="entry name" value="Plug_dom_sf"/>
</dbReference>
<evidence type="ECO:0000313" key="21">
    <source>
        <dbReference type="Proteomes" id="UP000248975"/>
    </source>
</evidence>
<evidence type="ECO:0000256" key="14">
    <source>
        <dbReference type="PROSITE-ProRule" id="PRU01360"/>
    </source>
</evidence>
<dbReference type="PANTHER" id="PTHR32552:SF68">
    <property type="entry name" value="FERRICHROME OUTER MEMBRANE TRANSPORTER_PHAGE RECEPTOR"/>
    <property type="match status" value="1"/>
</dbReference>
<feature type="region of interest" description="Disordered" evidence="16">
    <location>
        <begin position="49"/>
        <end position="69"/>
    </location>
</feature>
<evidence type="ECO:0000256" key="6">
    <source>
        <dbReference type="ARBA" id="ARBA00022692"/>
    </source>
</evidence>
<accession>A0A2W5SH13</accession>
<dbReference type="PROSITE" id="PS51257">
    <property type="entry name" value="PROKAR_LIPOPROTEIN"/>
    <property type="match status" value="1"/>
</dbReference>
<keyword evidence="13 14" id="KW-0998">Cell outer membrane</keyword>
<dbReference type="AlphaFoldDB" id="A0A2W5SH13"/>
<keyword evidence="6 14" id="KW-0812">Transmembrane</keyword>
<dbReference type="NCBIfam" id="TIGR01783">
    <property type="entry name" value="TonB-siderophor"/>
    <property type="match status" value="1"/>
</dbReference>
<keyword evidence="12 20" id="KW-0675">Receptor</keyword>
<evidence type="ECO:0000256" key="11">
    <source>
        <dbReference type="ARBA" id="ARBA00023136"/>
    </source>
</evidence>
<evidence type="ECO:0000259" key="19">
    <source>
        <dbReference type="Pfam" id="PF07715"/>
    </source>
</evidence>
<dbReference type="Proteomes" id="UP000248975">
    <property type="component" value="Unassembled WGS sequence"/>
</dbReference>
<protein>
    <submittedName>
        <fullName evidence="20">TonB-dependent siderophore receptor</fullName>
    </submittedName>
</protein>
<evidence type="ECO:0000256" key="17">
    <source>
        <dbReference type="SAM" id="SignalP"/>
    </source>
</evidence>
<keyword evidence="10 15" id="KW-0798">TonB box</keyword>
<dbReference type="InterPro" id="IPR010105">
    <property type="entry name" value="TonB_sidphr_rcpt"/>
</dbReference>
<evidence type="ECO:0000256" key="8">
    <source>
        <dbReference type="ARBA" id="ARBA00023004"/>
    </source>
</evidence>
<dbReference type="CDD" id="cd01347">
    <property type="entry name" value="ligand_gated_channel"/>
    <property type="match status" value="1"/>
</dbReference>
<dbReference type="GO" id="GO:0015344">
    <property type="term" value="F:siderophore uptake transmembrane transporter activity"/>
    <property type="evidence" value="ECO:0007669"/>
    <property type="project" value="TreeGrafter"/>
</dbReference>
<evidence type="ECO:0000256" key="12">
    <source>
        <dbReference type="ARBA" id="ARBA00023170"/>
    </source>
</evidence>
<evidence type="ECO:0000256" key="15">
    <source>
        <dbReference type="RuleBase" id="RU003357"/>
    </source>
</evidence>
<reference evidence="20 21" key="1">
    <citation type="submission" date="2017-08" db="EMBL/GenBank/DDBJ databases">
        <title>Infants hospitalized years apart are colonized by the same room-sourced microbial strains.</title>
        <authorList>
            <person name="Brooks B."/>
            <person name="Olm M.R."/>
            <person name="Firek B.A."/>
            <person name="Baker R."/>
            <person name="Thomas B.C."/>
            <person name="Morowitz M.J."/>
            <person name="Banfield J.F."/>
        </authorList>
    </citation>
    <scope>NUCLEOTIDE SEQUENCE [LARGE SCALE GENOMIC DNA]</scope>
    <source>
        <strain evidence="20">S2_003_000_R2_11</strain>
    </source>
</reference>
<dbReference type="Gene3D" id="2.170.130.10">
    <property type="entry name" value="TonB-dependent receptor, plug domain"/>
    <property type="match status" value="1"/>
</dbReference>
<keyword evidence="8" id="KW-0408">Iron</keyword>
<keyword evidence="4 14" id="KW-1134">Transmembrane beta strand</keyword>
<feature type="signal peptide" evidence="17">
    <location>
        <begin position="1"/>
        <end position="30"/>
    </location>
</feature>
<dbReference type="InterPro" id="IPR036942">
    <property type="entry name" value="Beta-barrel_TonB_sf"/>
</dbReference>
<keyword evidence="9" id="KW-0406">Ion transport</keyword>
<dbReference type="Pfam" id="PF07715">
    <property type="entry name" value="Plug"/>
    <property type="match status" value="1"/>
</dbReference>
<dbReference type="SUPFAM" id="SSF56935">
    <property type="entry name" value="Porins"/>
    <property type="match status" value="1"/>
</dbReference>
<dbReference type="PANTHER" id="PTHR32552">
    <property type="entry name" value="FERRICHROME IRON RECEPTOR-RELATED"/>
    <property type="match status" value="1"/>
</dbReference>
<dbReference type="GO" id="GO:0015891">
    <property type="term" value="P:siderophore transport"/>
    <property type="evidence" value="ECO:0007669"/>
    <property type="project" value="InterPro"/>
</dbReference>
<keyword evidence="7 17" id="KW-0732">Signal</keyword>
<dbReference type="Gene3D" id="2.40.170.20">
    <property type="entry name" value="TonB-dependent receptor, beta-barrel domain"/>
    <property type="match status" value="1"/>
</dbReference>
<comment type="caution">
    <text evidence="20">The sequence shown here is derived from an EMBL/GenBank/DDBJ whole genome shotgun (WGS) entry which is preliminary data.</text>
</comment>
<evidence type="ECO:0000256" key="5">
    <source>
        <dbReference type="ARBA" id="ARBA00022496"/>
    </source>
</evidence>
<evidence type="ECO:0000259" key="18">
    <source>
        <dbReference type="Pfam" id="PF00593"/>
    </source>
</evidence>
<gene>
    <name evidence="20" type="ORF">DI533_05780</name>
</gene>
<dbReference type="GO" id="GO:0009279">
    <property type="term" value="C:cell outer membrane"/>
    <property type="evidence" value="ECO:0007669"/>
    <property type="project" value="UniProtKB-SubCell"/>
</dbReference>
<dbReference type="InterPro" id="IPR000531">
    <property type="entry name" value="Beta-barrel_TonB"/>
</dbReference>
<evidence type="ECO:0000256" key="1">
    <source>
        <dbReference type="ARBA" id="ARBA00004571"/>
    </source>
</evidence>
<dbReference type="Pfam" id="PF00593">
    <property type="entry name" value="TonB_dep_Rec_b-barrel"/>
    <property type="match status" value="1"/>
</dbReference>
<dbReference type="GO" id="GO:0038023">
    <property type="term" value="F:signaling receptor activity"/>
    <property type="evidence" value="ECO:0007669"/>
    <property type="project" value="InterPro"/>
</dbReference>
<keyword evidence="11 14" id="KW-0472">Membrane</keyword>
<dbReference type="InterPro" id="IPR039426">
    <property type="entry name" value="TonB-dep_rcpt-like"/>
</dbReference>
<organism evidence="20 21">
    <name type="scientific">Cereibacter sphaeroides</name>
    <name type="common">Rhodobacter sphaeroides</name>
    <dbReference type="NCBI Taxonomy" id="1063"/>
    <lineage>
        <taxon>Bacteria</taxon>
        <taxon>Pseudomonadati</taxon>
        <taxon>Pseudomonadota</taxon>
        <taxon>Alphaproteobacteria</taxon>
        <taxon>Rhodobacterales</taxon>
        <taxon>Paracoccaceae</taxon>
        <taxon>Cereibacter</taxon>
    </lineage>
</organism>
<sequence>MTLFRRPSRIALLAGHTALIACTLPLMAYAQDSDTTTTVLEEINVTGGGSATGPVTSADPNTLTGSKTSTPITEIPQSVSVIGDQEIQQTNARKIDGVLGYTAGVLGQPYGLDTDTNWVFIRGFPATATGAFLDQLQLFSYAFGGFYIDPFLLERVEILKGPSSVLYGGSNPGGILNYVSKVPTGVPGSEAEIGINETGGAWGSFDTNGVTQGGGAFRFSGKLESVDGNGAFEGGYHGILGAGFTSELDDGSELTFLLNYTNIDEDHVGGAWLPYEGTVEAAPFGYIDREFNTGEPAVDWYKRDQVMATVMWNKDFGNWKLSNTTRFAWSDVDESSVYAYGYAGYSPVPTDPENNLSRIFFQQTSETTGLLSDTRAETVAQTGAVEHTLLFGLDMRAMRLDQTQASVAWPDAATMLSVTNPIYGAPQPATTPYIDQQLDQKQVGLYFQDQMRWGNGWIATFNARLDYVQTETGVNKATDVDGMTRDDTEPSWRLGLAKTMDNGVTPYVTASTYFNPQVVTDINGANVSPETGDQVEAGVKWSPNPDTLLTIAAFQINRKNISQSLWTGFGYDYQQIGEVRSSGLEIEGQSRIAEGVVVRGAITKMNVEITDDIDETLIGMTPYATIEDQVSLKVDWSPASVQGLTLTGGVRYLGSSWADNLNTQKVPDVTLFDAGATYAFADGWSANLWISNLTDETYVASCQTNLWCFYGEGRNASLAIRKTF</sequence>
<feature type="chain" id="PRO_5015856646" evidence="17">
    <location>
        <begin position="31"/>
        <end position="724"/>
    </location>
</feature>
<name>A0A2W5SH13_CERSP</name>
<keyword evidence="3 14" id="KW-0813">Transport</keyword>
<proteinExistence type="inferred from homology"/>
<keyword evidence="5" id="KW-0410">Iron transport</keyword>
<dbReference type="InterPro" id="IPR012910">
    <property type="entry name" value="Plug_dom"/>
</dbReference>
<dbReference type="PROSITE" id="PS52016">
    <property type="entry name" value="TONB_DEPENDENT_REC_3"/>
    <property type="match status" value="1"/>
</dbReference>
<comment type="subcellular location">
    <subcellularLocation>
        <location evidence="1 14">Cell outer membrane</location>
        <topology evidence="1 14">Multi-pass membrane protein</topology>
    </subcellularLocation>
</comment>
<evidence type="ECO:0000256" key="2">
    <source>
        <dbReference type="ARBA" id="ARBA00009810"/>
    </source>
</evidence>
<comment type="similarity">
    <text evidence="2 14 15">Belongs to the TonB-dependent receptor family.</text>
</comment>
<evidence type="ECO:0000256" key="9">
    <source>
        <dbReference type="ARBA" id="ARBA00023065"/>
    </source>
</evidence>
<evidence type="ECO:0000256" key="10">
    <source>
        <dbReference type="ARBA" id="ARBA00023077"/>
    </source>
</evidence>
<evidence type="ECO:0000256" key="3">
    <source>
        <dbReference type="ARBA" id="ARBA00022448"/>
    </source>
</evidence>
<evidence type="ECO:0000256" key="7">
    <source>
        <dbReference type="ARBA" id="ARBA00022729"/>
    </source>
</evidence>
<evidence type="ECO:0000313" key="20">
    <source>
        <dbReference type="EMBL" id="PZR00113.1"/>
    </source>
</evidence>
<evidence type="ECO:0000256" key="4">
    <source>
        <dbReference type="ARBA" id="ARBA00022452"/>
    </source>
</evidence>
<feature type="compositionally biased region" description="Polar residues" evidence="16">
    <location>
        <begin position="53"/>
        <end position="69"/>
    </location>
</feature>
<evidence type="ECO:0000256" key="16">
    <source>
        <dbReference type="SAM" id="MobiDB-lite"/>
    </source>
</evidence>
<dbReference type="EMBL" id="QFQS01000001">
    <property type="protein sequence ID" value="PZR00113.1"/>
    <property type="molecule type" value="Genomic_DNA"/>
</dbReference>
<feature type="domain" description="TonB-dependent receptor-like beta-barrel" evidence="18">
    <location>
        <begin position="247"/>
        <end position="693"/>
    </location>
</feature>